<organism evidence="2">
    <name type="scientific">Pyricularia oryzae (strain Y34)</name>
    <name type="common">Rice blast fungus</name>
    <name type="synonym">Magnaporthe oryzae</name>
    <dbReference type="NCBI Taxonomy" id="1143189"/>
    <lineage>
        <taxon>Eukaryota</taxon>
        <taxon>Fungi</taxon>
        <taxon>Dikarya</taxon>
        <taxon>Ascomycota</taxon>
        <taxon>Pezizomycotina</taxon>
        <taxon>Sordariomycetes</taxon>
        <taxon>Sordariomycetidae</taxon>
        <taxon>Magnaporthales</taxon>
        <taxon>Pyriculariaceae</taxon>
        <taxon>Pyricularia</taxon>
    </lineage>
</organism>
<protein>
    <submittedName>
        <fullName evidence="2">Uncharacterized protein</fullName>
    </submittedName>
</protein>
<dbReference type="EMBL" id="JH794032">
    <property type="protein sequence ID" value="ELQ37429.1"/>
    <property type="molecule type" value="Genomic_DNA"/>
</dbReference>
<accession>A0AA97PK30</accession>
<proteinExistence type="predicted"/>
<sequence>MDEEPTAKEYPSEVSGRRLAAQ</sequence>
<feature type="region of interest" description="Disordered" evidence="1">
    <location>
        <begin position="1"/>
        <end position="22"/>
    </location>
</feature>
<gene>
    <name evidence="2" type="ORF">OOU_Y34scaffold00594g13</name>
</gene>
<evidence type="ECO:0000313" key="2">
    <source>
        <dbReference type="EMBL" id="ELQ37429.1"/>
    </source>
</evidence>
<evidence type="ECO:0000256" key="1">
    <source>
        <dbReference type="SAM" id="MobiDB-lite"/>
    </source>
</evidence>
<reference evidence="2" key="1">
    <citation type="journal article" date="2012" name="PLoS Genet.">
        <title>Comparative analysis of the genomes of two field isolates of the rice blast fungus Magnaporthe oryzae.</title>
        <authorList>
            <person name="Xue M."/>
            <person name="Yang J."/>
            <person name="Li Z."/>
            <person name="Hu S."/>
            <person name="Yao N."/>
            <person name="Dean R.A."/>
            <person name="Zhao W."/>
            <person name="Shen M."/>
            <person name="Zhang H."/>
            <person name="Li C."/>
            <person name="Liu L."/>
            <person name="Cao L."/>
            <person name="Xu X."/>
            <person name="Xing Y."/>
            <person name="Hsiang T."/>
            <person name="Zhang Z."/>
            <person name="Xu J.R."/>
            <person name="Peng Y.L."/>
        </authorList>
    </citation>
    <scope>NUCLEOTIDE SEQUENCE</scope>
    <source>
        <strain evidence="2">Y34</strain>
    </source>
</reference>
<dbReference type="Proteomes" id="UP000011086">
    <property type="component" value="Unassembled WGS sequence"/>
</dbReference>
<dbReference type="AlphaFoldDB" id="A0AA97PK30"/>
<feature type="compositionally biased region" description="Basic and acidic residues" evidence="1">
    <location>
        <begin position="1"/>
        <end position="11"/>
    </location>
</feature>
<name>A0AA97PK30_PYRO3</name>